<evidence type="ECO:0000256" key="1">
    <source>
        <dbReference type="ARBA" id="ARBA00001936"/>
    </source>
</evidence>
<evidence type="ECO:0000313" key="11">
    <source>
        <dbReference type="Proteomes" id="UP000199656"/>
    </source>
</evidence>
<organism evidence="10 11">
    <name type="scientific">Chitinophaga terrae</name>
    <name type="common">ex Kim and Jung 2007</name>
    <dbReference type="NCBI Taxonomy" id="408074"/>
    <lineage>
        <taxon>Bacteria</taxon>
        <taxon>Pseudomonadati</taxon>
        <taxon>Bacteroidota</taxon>
        <taxon>Chitinophagia</taxon>
        <taxon>Chitinophagales</taxon>
        <taxon>Chitinophagaceae</taxon>
        <taxon>Chitinophaga</taxon>
    </lineage>
</organism>
<gene>
    <name evidence="10" type="ORF">SAMN05660909_00206</name>
</gene>
<evidence type="ECO:0000256" key="3">
    <source>
        <dbReference type="ARBA" id="ARBA00012168"/>
    </source>
</evidence>
<evidence type="ECO:0000256" key="7">
    <source>
        <dbReference type="ARBA" id="ARBA00022801"/>
    </source>
</evidence>
<evidence type="ECO:0000256" key="8">
    <source>
        <dbReference type="ARBA" id="ARBA00023211"/>
    </source>
</evidence>
<name>A0A1H3X2D9_9BACT</name>
<dbReference type="GO" id="GO:0004053">
    <property type="term" value="F:arginase activity"/>
    <property type="evidence" value="ECO:0007669"/>
    <property type="project" value="UniProtKB-EC"/>
</dbReference>
<dbReference type="InterPro" id="IPR014033">
    <property type="entry name" value="Arginase"/>
</dbReference>
<comment type="cofactor">
    <cofactor evidence="1">
        <name>Mn(2+)</name>
        <dbReference type="ChEBI" id="CHEBI:29035"/>
    </cofactor>
</comment>
<dbReference type="PANTHER" id="PTHR43782:SF3">
    <property type="entry name" value="ARGINASE"/>
    <property type="match status" value="1"/>
</dbReference>
<dbReference type="EC" id="3.5.3.1" evidence="3"/>
<dbReference type="Gene3D" id="3.40.800.10">
    <property type="entry name" value="Ureohydrolase domain"/>
    <property type="match status" value="1"/>
</dbReference>
<dbReference type="PRINTS" id="PR00116">
    <property type="entry name" value="ARGINASE"/>
</dbReference>
<dbReference type="Proteomes" id="UP000199656">
    <property type="component" value="Unassembled WGS sequence"/>
</dbReference>
<proteinExistence type="inferred from homology"/>
<dbReference type="GO" id="GO:0006525">
    <property type="term" value="P:arginine metabolic process"/>
    <property type="evidence" value="ECO:0007669"/>
    <property type="project" value="UniProtKB-KW"/>
</dbReference>
<reference evidence="11" key="1">
    <citation type="submission" date="2016-10" db="EMBL/GenBank/DDBJ databases">
        <authorList>
            <person name="Varghese N."/>
            <person name="Submissions S."/>
        </authorList>
    </citation>
    <scope>NUCLEOTIDE SEQUENCE [LARGE SCALE GENOMIC DNA]</scope>
    <source>
        <strain evidence="11">DSM 23920</strain>
    </source>
</reference>
<dbReference type="SUPFAM" id="SSF52768">
    <property type="entry name" value="Arginase/deacetylase"/>
    <property type="match status" value="1"/>
</dbReference>
<dbReference type="PANTHER" id="PTHR43782">
    <property type="entry name" value="ARGINASE"/>
    <property type="match status" value="1"/>
</dbReference>
<evidence type="ECO:0000256" key="9">
    <source>
        <dbReference type="PROSITE-ProRule" id="PRU00742"/>
    </source>
</evidence>
<comment type="pathway">
    <text evidence="2">Nitrogen metabolism; urea cycle; L-ornithine and urea from L-arginine: step 1/1.</text>
</comment>
<dbReference type="Pfam" id="PF00491">
    <property type="entry name" value="Arginase"/>
    <property type="match status" value="1"/>
</dbReference>
<keyword evidence="7" id="KW-0378">Hydrolase</keyword>
<keyword evidence="5" id="KW-0056">Arginine metabolism</keyword>
<evidence type="ECO:0000313" key="10">
    <source>
        <dbReference type="EMBL" id="SDZ93141.1"/>
    </source>
</evidence>
<comment type="similarity">
    <text evidence="9">Belongs to the arginase family.</text>
</comment>
<keyword evidence="6" id="KW-0479">Metal-binding</keyword>
<dbReference type="GO" id="GO:0030145">
    <property type="term" value="F:manganese ion binding"/>
    <property type="evidence" value="ECO:0007669"/>
    <property type="project" value="TreeGrafter"/>
</dbReference>
<dbReference type="STRING" id="408074.SAMN05660909_00206"/>
<evidence type="ECO:0000256" key="6">
    <source>
        <dbReference type="ARBA" id="ARBA00022723"/>
    </source>
</evidence>
<keyword evidence="11" id="KW-1185">Reference proteome</keyword>
<dbReference type="RefSeq" id="WP_089757728.1">
    <property type="nucleotide sequence ID" value="NZ_BKAT01000015.1"/>
</dbReference>
<dbReference type="InterPro" id="IPR006035">
    <property type="entry name" value="Ureohydrolase"/>
</dbReference>
<evidence type="ECO:0000256" key="5">
    <source>
        <dbReference type="ARBA" id="ARBA00022503"/>
    </source>
</evidence>
<keyword evidence="8" id="KW-0464">Manganese</keyword>
<protein>
    <recommendedName>
        <fullName evidence="4">Arginase</fullName>
        <ecNumber evidence="3">3.5.3.1</ecNumber>
    </recommendedName>
</protein>
<accession>A0A1H3X2D9</accession>
<dbReference type="AlphaFoldDB" id="A0A1H3X2D9"/>
<dbReference type="OrthoDB" id="9788689at2"/>
<dbReference type="EMBL" id="FNRL01000001">
    <property type="protein sequence ID" value="SDZ93141.1"/>
    <property type="molecule type" value="Genomic_DNA"/>
</dbReference>
<dbReference type="GO" id="GO:0005829">
    <property type="term" value="C:cytosol"/>
    <property type="evidence" value="ECO:0007669"/>
    <property type="project" value="TreeGrafter"/>
</dbReference>
<evidence type="ECO:0000256" key="4">
    <source>
        <dbReference type="ARBA" id="ARBA00018123"/>
    </source>
</evidence>
<sequence>MKNIKIIEVKSEIGAGTRGASLGVDAIKIAALDFMSNFFVHFPTEAIETENKLLFEPIESPYAKRIKGTLTMYERISKSVCETVKTNWFPVVLSGDHSTAGATIAGLKMAHPKAKLGVIWIDAHADLHTPYTTPSGNMHGMPLATAIAEDNMDCKVHEIDENTAKSWNALKNIGKISPKVLPEDIVFISLRDFEKEEDHLIKKYGMKVITTNEVRRKGPEAISRSVFRYLSDCDYIYVSFDVDSLDASISRGTGTPVSNGLREREAEDLIAKFMQHRKICCFEITEVNPTLDRENLMAEIAFNILQRSVNMLMMN</sequence>
<evidence type="ECO:0000256" key="2">
    <source>
        <dbReference type="ARBA" id="ARBA00005098"/>
    </source>
</evidence>
<dbReference type="PROSITE" id="PS51409">
    <property type="entry name" value="ARGINASE_2"/>
    <property type="match status" value="1"/>
</dbReference>
<dbReference type="CDD" id="cd09989">
    <property type="entry name" value="Arginase"/>
    <property type="match status" value="1"/>
</dbReference>
<dbReference type="InterPro" id="IPR023696">
    <property type="entry name" value="Ureohydrolase_dom_sf"/>
</dbReference>